<dbReference type="Pfam" id="PF13710">
    <property type="entry name" value="ACT_5"/>
    <property type="match status" value="1"/>
</dbReference>
<dbReference type="OrthoDB" id="6198158at2"/>
<organism evidence="1 2">
    <name type="scientific">Mesocricetibacter intestinalis</name>
    <dbReference type="NCBI Taxonomy" id="1521930"/>
    <lineage>
        <taxon>Bacteria</taxon>
        <taxon>Pseudomonadati</taxon>
        <taxon>Pseudomonadota</taxon>
        <taxon>Gammaproteobacteria</taxon>
        <taxon>Pasteurellales</taxon>
        <taxon>Pasteurellaceae</taxon>
        <taxon>Mesocricetibacter</taxon>
    </lineage>
</organism>
<dbReference type="InterPro" id="IPR045865">
    <property type="entry name" value="ACT-like_dom_sf"/>
</dbReference>
<dbReference type="RefSeq" id="WP_133545642.1">
    <property type="nucleotide sequence ID" value="NZ_SNYQ01000009.1"/>
</dbReference>
<evidence type="ECO:0000313" key="2">
    <source>
        <dbReference type="Proteomes" id="UP000295657"/>
    </source>
</evidence>
<protein>
    <submittedName>
        <fullName evidence="1">Acetolactate synthase small subunit</fullName>
    </submittedName>
</protein>
<sequence length="78" mass="9069">MQNNLLSLSANYRPETLERILRVIRHRGFGLLALEMQTADNKIHLNMQVSSQRPLHLLVNQLVKLYDVEQVDVKTEKS</sequence>
<dbReference type="EMBL" id="SNYQ01000009">
    <property type="protein sequence ID" value="TDQ56624.1"/>
    <property type="molecule type" value="Genomic_DNA"/>
</dbReference>
<reference evidence="1 2" key="1">
    <citation type="submission" date="2019-03" db="EMBL/GenBank/DDBJ databases">
        <title>Genomic Encyclopedia of Type Strains, Phase IV (KMG-IV): sequencing the most valuable type-strain genomes for metagenomic binning, comparative biology and taxonomic classification.</title>
        <authorList>
            <person name="Goeker M."/>
        </authorList>
    </citation>
    <scope>NUCLEOTIDE SEQUENCE [LARGE SCALE GENOMIC DNA]</scope>
    <source>
        <strain evidence="1 2">DSM 28403</strain>
    </source>
</reference>
<evidence type="ECO:0000313" key="1">
    <source>
        <dbReference type="EMBL" id="TDQ56624.1"/>
    </source>
</evidence>
<dbReference type="NCBIfam" id="NF008362">
    <property type="entry name" value="PRK11152.1"/>
    <property type="match status" value="1"/>
</dbReference>
<name>A0A4R6V6F7_9PAST</name>
<comment type="caution">
    <text evidence="1">The sequence shown here is derived from an EMBL/GenBank/DDBJ whole genome shotgun (WGS) entry which is preliminary data.</text>
</comment>
<gene>
    <name evidence="1" type="ORF">EDC45_1834</name>
</gene>
<dbReference type="Gene3D" id="3.30.70.260">
    <property type="match status" value="1"/>
</dbReference>
<keyword evidence="2" id="KW-1185">Reference proteome</keyword>
<dbReference type="SUPFAM" id="SSF55021">
    <property type="entry name" value="ACT-like"/>
    <property type="match status" value="1"/>
</dbReference>
<accession>A0A4R6V6F7</accession>
<dbReference type="AlphaFoldDB" id="A0A4R6V6F7"/>
<dbReference type="Proteomes" id="UP000295657">
    <property type="component" value="Unassembled WGS sequence"/>
</dbReference>
<proteinExistence type="predicted"/>